<accession>A0A4R4ZKP6</accession>
<dbReference type="PANTHER" id="PTHR18896">
    <property type="entry name" value="PHOSPHOLIPASE D"/>
    <property type="match status" value="1"/>
</dbReference>
<dbReference type="AlphaFoldDB" id="A0A4R4ZKP6"/>
<evidence type="ECO:0000256" key="1">
    <source>
        <dbReference type="ARBA" id="ARBA00000798"/>
    </source>
</evidence>
<dbReference type="PROSITE" id="PS50035">
    <property type="entry name" value="PLD"/>
    <property type="match status" value="1"/>
</dbReference>
<evidence type="ECO:0000313" key="7">
    <source>
        <dbReference type="Proteomes" id="UP000295124"/>
    </source>
</evidence>
<keyword evidence="2" id="KW-0677">Repeat</keyword>
<dbReference type="RefSeq" id="WP_132168693.1">
    <property type="nucleotide sequence ID" value="NZ_SMKX01000046.1"/>
</dbReference>
<dbReference type="Gene3D" id="3.30.870.10">
    <property type="entry name" value="Endonuclease Chain A"/>
    <property type="match status" value="2"/>
</dbReference>
<keyword evidence="3" id="KW-0378">Hydrolase</keyword>
<evidence type="ECO:0000259" key="5">
    <source>
        <dbReference type="PROSITE" id="PS50035"/>
    </source>
</evidence>
<proteinExistence type="predicted"/>
<dbReference type="InterPro" id="IPR025202">
    <property type="entry name" value="PLD-like_dom"/>
</dbReference>
<feature type="domain" description="PLD phosphodiesterase" evidence="5">
    <location>
        <begin position="412"/>
        <end position="439"/>
    </location>
</feature>
<keyword evidence="4" id="KW-0443">Lipid metabolism</keyword>
<reference evidence="6 7" key="1">
    <citation type="submission" date="2019-03" db="EMBL/GenBank/DDBJ databases">
        <title>Draft genome sequences of novel Actinobacteria.</title>
        <authorList>
            <person name="Sahin N."/>
            <person name="Ay H."/>
            <person name="Saygin H."/>
        </authorList>
    </citation>
    <scope>NUCLEOTIDE SEQUENCE [LARGE SCALE GENOMIC DNA]</scope>
    <source>
        <strain evidence="6 7">JCM 13523</strain>
    </source>
</reference>
<dbReference type="GO" id="GO:0004630">
    <property type="term" value="F:phospholipase D activity"/>
    <property type="evidence" value="ECO:0007669"/>
    <property type="project" value="UniProtKB-EC"/>
</dbReference>
<dbReference type="SMART" id="SM00155">
    <property type="entry name" value="PLDc"/>
    <property type="match status" value="2"/>
</dbReference>
<dbReference type="SUPFAM" id="SSF56024">
    <property type="entry name" value="Phospholipase D/nuclease"/>
    <property type="match status" value="2"/>
</dbReference>
<dbReference type="Proteomes" id="UP000295124">
    <property type="component" value="Unassembled WGS sequence"/>
</dbReference>
<evidence type="ECO:0000313" key="6">
    <source>
        <dbReference type="EMBL" id="TDD58760.1"/>
    </source>
</evidence>
<dbReference type="PANTHER" id="PTHR18896:SF76">
    <property type="entry name" value="PHOSPHOLIPASE"/>
    <property type="match status" value="1"/>
</dbReference>
<evidence type="ECO:0000256" key="4">
    <source>
        <dbReference type="ARBA" id="ARBA00023098"/>
    </source>
</evidence>
<comment type="catalytic activity">
    <reaction evidence="1">
        <text>a 1,2-diacyl-sn-glycero-3-phosphocholine + H2O = a 1,2-diacyl-sn-glycero-3-phosphate + choline + H(+)</text>
        <dbReference type="Rhea" id="RHEA:14445"/>
        <dbReference type="ChEBI" id="CHEBI:15354"/>
        <dbReference type="ChEBI" id="CHEBI:15377"/>
        <dbReference type="ChEBI" id="CHEBI:15378"/>
        <dbReference type="ChEBI" id="CHEBI:57643"/>
        <dbReference type="ChEBI" id="CHEBI:58608"/>
        <dbReference type="EC" id="3.1.4.4"/>
    </reaction>
</comment>
<name>A0A4R4ZKP6_9ACTN</name>
<dbReference type="Pfam" id="PF13091">
    <property type="entry name" value="PLDc_2"/>
    <property type="match status" value="1"/>
</dbReference>
<evidence type="ECO:0000256" key="3">
    <source>
        <dbReference type="ARBA" id="ARBA00022801"/>
    </source>
</evidence>
<dbReference type="GO" id="GO:0009395">
    <property type="term" value="P:phospholipid catabolic process"/>
    <property type="evidence" value="ECO:0007669"/>
    <property type="project" value="TreeGrafter"/>
</dbReference>
<dbReference type="EMBL" id="SMKX01000046">
    <property type="protein sequence ID" value="TDD58760.1"/>
    <property type="molecule type" value="Genomic_DNA"/>
</dbReference>
<dbReference type="OrthoDB" id="8828485at2"/>
<sequence length="543" mass="59475">MADIEALIKKYFVQPEDVVLPSEPLPATFSGNKITPLIDGTTYFADVKKEIDRLGRGTPEENKNQFIYLTGWWLHLVGGNVDPAPGGSGTTVDLVELKKPFSLDGPGAPGLLTDLLKAKAKAGVDVRVLGWASFAIMASNFVQSKAVKGGLASVRSTNIGTLASIKELRAEATLAEKVWVNILTHSAGAAHTKLVVVGSGSSAVGYTGGIDFSGDRHGGQPHPAEDWHDVQTRVEGPAVQALHDYFREMWNEIRVRKVRPFRLATADVPSHTLGTPELAARTLSTAPVGKHRVQSLRTLPQFNYTSFNQLPENQKISFAPDGRFEIRTAWLKAIKAAEQYIYIEDQAYWSMELLEAVREAVQHKPDLRVLLVTGLADPTDPALPPYASFALTQGLLKGLTSGQRTQVARFSRDVVVHSKSTIVDDHWAIIGSANVTRRSLYTDIEHAVAFLDDEDALVQQYRIGLWGDAFRLAAADQQKIADINKALNVWNSAWGTPGSGVLLPPSVTRVDFPTPIILAEEEQEKYDRYSDVDSRQPWGGCRP</sequence>
<organism evidence="6 7">
    <name type="scientific">Kribbella antibiotica</name>
    <dbReference type="NCBI Taxonomy" id="190195"/>
    <lineage>
        <taxon>Bacteria</taxon>
        <taxon>Bacillati</taxon>
        <taxon>Actinomycetota</taxon>
        <taxon>Actinomycetes</taxon>
        <taxon>Propionibacteriales</taxon>
        <taxon>Kribbellaceae</taxon>
        <taxon>Kribbella</taxon>
    </lineage>
</organism>
<dbReference type="CDD" id="cd09105">
    <property type="entry name" value="PLDc_vPLD1_2_like_2"/>
    <property type="match status" value="1"/>
</dbReference>
<keyword evidence="7" id="KW-1185">Reference proteome</keyword>
<evidence type="ECO:0000256" key="2">
    <source>
        <dbReference type="ARBA" id="ARBA00022737"/>
    </source>
</evidence>
<gene>
    <name evidence="6" type="ORF">E1263_17770</name>
</gene>
<dbReference type="InterPro" id="IPR015679">
    <property type="entry name" value="PLipase_D_fam"/>
</dbReference>
<dbReference type="InterPro" id="IPR001736">
    <property type="entry name" value="PLipase_D/transphosphatidylase"/>
</dbReference>
<comment type="caution">
    <text evidence="6">The sequence shown here is derived from an EMBL/GenBank/DDBJ whole genome shotgun (WGS) entry which is preliminary data.</text>
</comment>
<protein>
    <recommendedName>
        <fullName evidence="5">PLD phosphodiesterase domain-containing protein</fullName>
    </recommendedName>
</protein>